<dbReference type="AlphaFoldDB" id="A0AAV7Z4G5"/>
<feature type="transmembrane region" description="Helical" evidence="1">
    <location>
        <begin position="155"/>
        <end position="178"/>
    </location>
</feature>
<proteinExistence type="predicted"/>
<dbReference type="Proteomes" id="UP001146793">
    <property type="component" value="Unassembled WGS sequence"/>
</dbReference>
<evidence type="ECO:0000256" key="1">
    <source>
        <dbReference type="SAM" id="Phobius"/>
    </source>
</evidence>
<protein>
    <recommendedName>
        <fullName evidence="4">THH1/TOM1/TOM3 domain-containing protein</fullName>
    </recommendedName>
</protein>
<name>A0AAV7Z4G5_9EUKA</name>
<gene>
    <name evidence="2" type="ORF">M0812_19033</name>
</gene>
<evidence type="ECO:0008006" key="4">
    <source>
        <dbReference type="Google" id="ProtNLM"/>
    </source>
</evidence>
<evidence type="ECO:0000313" key="3">
    <source>
        <dbReference type="Proteomes" id="UP001146793"/>
    </source>
</evidence>
<evidence type="ECO:0000313" key="2">
    <source>
        <dbReference type="EMBL" id="KAJ3436966.1"/>
    </source>
</evidence>
<feature type="transmembrane region" description="Helical" evidence="1">
    <location>
        <begin position="238"/>
        <end position="260"/>
    </location>
</feature>
<organism evidence="2 3">
    <name type="scientific">Anaeramoeba flamelloides</name>
    <dbReference type="NCBI Taxonomy" id="1746091"/>
    <lineage>
        <taxon>Eukaryota</taxon>
        <taxon>Metamonada</taxon>
        <taxon>Anaeramoebidae</taxon>
        <taxon>Anaeramoeba</taxon>
    </lineage>
</organism>
<comment type="caution">
    <text evidence="2">The sequence shown here is derived from an EMBL/GenBank/DDBJ whole genome shotgun (WGS) entry which is preliminary data.</text>
</comment>
<sequence>MIYTKTTFAFFIIFQISQFFLMIYSGFRLYQVNRKGFQKTYQNIFYACILIGSGIRFGTYFGNYLTEMETDTRNMILIFLFPASFFVLFAYVLMIPVQAKLYYLCCESETGEYINYRKKIRNLYFLVTIVTIVPLVFEMVLYYKINSGNSPNKSTYNLVDLIITSVFASVCIIFWIYYGIKLTGIVKRVAGTKMWNQTIKLFLVEIVWSIFWILHQIFSVNGILDYQPSKNNKFNLSVGAFIYLLLEYNVPPFLIMIAVFESPKRVRMKELLLDEIETTNSSSENF</sequence>
<accession>A0AAV7Z4G5</accession>
<keyword evidence="1" id="KW-1133">Transmembrane helix</keyword>
<reference evidence="2" key="1">
    <citation type="submission" date="2022-08" db="EMBL/GenBank/DDBJ databases">
        <title>Novel sulphate-reducing endosymbionts in the free-living metamonad Anaeramoeba.</title>
        <authorList>
            <person name="Jerlstrom-Hultqvist J."/>
            <person name="Cepicka I."/>
            <person name="Gallot-Lavallee L."/>
            <person name="Salas-Leiva D."/>
            <person name="Curtis B.A."/>
            <person name="Zahonova K."/>
            <person name="Pipaliya S."/>
            <person name="Dacks J."/>
            <person name="Roger A.J."/>
        </authorList>
    </citation>
    <scope>NUCLEOTIDE SEQUENCE</scope>
    <source>
        <strain evidence="2">Busselton2</strain>
    </source>
</reference>
<feature type="transmembrane region" description="Helical" evidence="1">
    <location>
        <begin position="199"/>
        <end position="218"/>
    </location>
</feature>
<feature type="transmembrane region" description="Helical" evidence="1">
    <location>
        <begin position="75"/>
        <end position="94"/>
    </location>
</feature>
<keyword evidence="1" id="KW-0812">Transmembrane</keyword>
<keyword evidence="1" id="KW-0472">Membrane</keyword>
<dbReference type="EMBL" id="JANTQA010000036">
    <property type="protein sequence ID" value="KAJ3436966.1"/>
    <property type="molecule type" value="Genomic_DNA"/>
</dbReference>
<feature type="transmembrane region" description="Helical" evidence="1">
    <location>
        <begin position="6"/>
        <end position="24"/>
    </location>
</feature>
<feature type="transmembrane region" description="Helical" evidence="1">
    <location>
        <begin position="44"/>
        <end position="63"/>
    </location>
</feature>
<feature type="transmembrane region" description="Helical" evidence="1">
    <location>
        <begin position="123"/>
        <end position="143"/>
    </location>
</feature>